<dbReference type="GO" id="GO:0008175">
    <property type="term" value="F:tRNA methyltransferase activity"/>
    <property type="evidence" value="ECO:0007669"/>
    <property type="project" value="TreeGrafter"/>
</dbReference>
<dbReference type="PANTHER" id="PTHR23245:SF25">
    <property type="entry name" value="TRNA WYBUTOSINE-SYNTHESIZING PROTEIN 2 HOMOLOG"/>
    <property type="match status" value="1"/>
</dbReference>
<keyword evidence="1" id="KW-0812">Transmembrane</keyword>
<sequence length="151" mass="17757">MNEKYKMDEEIASFSIPSRWTIYGNMILFSFSAFSSPQWTFFFSKLEISDKTLFYKGISEIFKVTHIALNGPIPPDDEMRIPEKFVPLYGDFGFKVRGNPTEKDFKEAFWVSTKQNGIFQVWSPMHTMFSRGNIKEKARILMNWIFCIFLS</sequence>
<dbReference type="Gene3D" id="3.40.50.150">
    <property type="entry name" value="Vaccinia Virus protein VP39"/>
    <property type="match status" value="1"/>
</dbReference>
<gene>
    <name evidence="2" type="ORF">MERGE_002424</name>
</gene>
<name>A0A899G0V3_9ASCO</name>
<dbReference type="OrthoDB" id="2387925at2759"/>
<protein>
    <submittedName>
        <fullName evidence="2">Uncharacterized protein</fullName>
    </submittedName>
</protein>
<organism evidence="2 3">
    <name type="scientific">Pneumocystis wakefieldiae</name>
    <dbReference type="NCBI Taxonomy" id="38082"/>
    <lineage>
        <taxon>Eukaryota</taxon>
        <taxon>Fungi</taxon>
        <taxon>Dikarya</taxon>
        <taxon>Ascomycota</taxon>
        <taxon>Taphrinomycotina</taxon>
        <taxon>Pneumocystomycetes</taxon>
        <taxon>Pneumocystaceae</taxon>
        <taxon>Pneumocystis</taxon>
    </lineage>
</organism>
<reference evidence="2" key="1">
    <citation type="submission" date="2020-06" db="EMBL/GenBank/DDBJ databases">
        <title>Genomes of multiple members of Pneumocystis genus reveal paths to human pathogen Pneumocystis jirovecii.</title>
        <authorList>
            <person name="Cisse O.H."/>
            <person name="Ma L."/>
            <person name="Dekker J."/>
            <person name="Khil P."/>
            <person name="Jo J."/>
            <person name="Brenchley J."/>
            <person name="Blair R."/>
            <person name="Pahar B."/>
            <person name="Chabe M."/>
            <person name="Van Rompay K.A."/>
            <person name="Keesler R."/>
            <person name="Sukura A."/>
            <person name="Hirsch V."/>
            <person name="Kutty G."/>
            <person name="Liu Y."/>
            <person name="Peng L."/>
            <person name="Chen J."/>
            <person name="Song J."/>
            <person name="Weissenbacher-Lang C."/>
            <person name="Xu J."/>
            <person name="Upham N.S."/>
            <person name="Stajich J.E."/>
            <person name="Cuomo C.A."/>
            <person name="Cushion M.T."/>
            <person name="Kovacs J.A."/>
        </authorList>
    </citation>
    <scope>NUCLEOTIDE SEQUENCE</scope>
    <source>
        <strain evidence="2">2A</strain>
    </source>
</reference>
<dbReference type="SUPFAM" id="SSF53335">
    <property type="entry name" value="S-adenosyl-L-methionine-dependent methyltransferases"/>
    <property type="match status" value="1"/>
</dbReference>
<dbReference type="GO" id="GO:0031591">
    <property type="term" value="P:wybutosine biosynthetic process"/>
    <property type="evidence" value="ECO:0007669"/>
    <property type="project" value="TreeGrafter"/>
</dbReference>
<evidence type="ECO:0000313" key="2">
    <source>
        <dbReference type="EMBL" id="QSL65119.1"/>
    </source>
</evidence>
<feature type="transmembrane region" description="Helical" evidence="1">
    <location>
        <begin position="20"/>
        <end position="43"/>
    </location>
</feature>
<accession>A0A899G0V3</accession>
<dbReference type="GO" id="GO:0005737">
    <property type="term" value="C:cytoplasm"/>
    <property type="evidence" value="ECO:0007669"/>
    <property type="project" value="TreeGrafter"/>
</dbReference>
<dbReference type="Proteomes" id="UP000663699">
    <property type="component" value="Chromosome 5"/>
</dbReference>
<dbReference type="EMBL" id="CP054536">
    <property type="protein sequence ID" value="QSL65119.1"/>
    <property type="molecule type" value="Genomic_DNA"/>
</dbReference>
<evidence type="ECO:0000313" key="3">
    <source>
        <dbReference type="Proteomes" id="UP000663699"/>
    </source>
</evidence>
<dbReference type="PANTHER" id="PTHR23245">
    <property type="entry name" value="TRNA METHYLTRANSFERASE"/>
    <property type="match status" value="1"/>
</dbReference>
<proteinExistence type="predicted"/>
<keyword evidence="3" id="KW-1185">Reference proteome</keyword>
<dbReference type="GO" id="GO:0030488">
    <property type="term" value="P:tRNA methylation"/>
    <property type="evidence" value="ECO:0007669"/>
    <property type="project" value="TreeGrafter"/>
</dbReference>
<keyword evidence="1" id="KW-1133">Transmembrane helix</keyword>
<evidence type="ECO:0000256" key="1">
    <source>
        <dbReference type="SAM" id="Phobius"/>
    </source>
</evidence>
<dbReference type="AlphaFoldDB" id="A0A899G0V3"/>
<keyword evidence="1" id="KW-0472">Membrane</keyword>
<dbReference type="InterPro" id="IPR029063">
    <property type="entry name" value="SAM-dependent_MTases_sf"/>
</dbReference>